<dbReference type="GO" id="GO:0016740">
    <property type="term" value="F:transferase activity"/>
    <property type="evidence" value="ECO:0007669"/>
    <property type="project" value="UniProtKB-KW"/>
</dbReference>
<sequence>MCRWLAYLGSSIALEDVLVRPNHSLIDQSLRARQLFLPGDPLASVFLNSAFPTNGDGFGIAWSGRGGALGQYRQIGPAWDSLNLRHIAAQIESGCFLSHVRAAPGRTISEQNCHPFVHDEWMFQHNGEIPRFPEVKRELTMDVDPQLYPSILGNADTEVCFYLAMTYGLPEDPVAGMTRMVERVERARQKHQIDAPFRATICASDGNQLVVLRWVSPDAAGASAPSLYHSAGATILHTVDGDTESLPDDAQLVVSEPLELECSSQIWAEVPHASIGIFQRGSAPEFAPLSVNFE</sequence>
<protein>
    <submittedName>
        <fullName evidence="3">Class II glutamine amidotransferase</fullName>
    </submittedName>
</protein>
<dbReference type="InterPro" id="IPR017932">
    <property type="entry name" value="GATase_2_dom"/>
</dbReference>
<feature type="domain" description="Glutamine amidotransferase type-2" evidence="2">
    <location>
        <begin position="2"/>
        <end position="294"/>
    </location>
</feature>
<dbReference type="InterPro" id="IPR029055">
    <property type="entry name" value="Ntn_hydrolases_N"/>
</dbReference>
<dbReference type="PANTHER" id="PTHR43187">
    <property type="entry name" value="GLUTAMINE AMIDOTRANSFERASE DUG3-RELATED"/>
    <property type="match status" value="1"/>
</dbReference>
<dbReference type="RefSeq" id="WP_187555236.1">
    <property type="nucleotide sequence ID" value="NZ_CP060716.1"/>
</dbReference>
<keyword evidence="1 3" id="KW-0315">Glutamine amidotransferase</keyword>
<dbReference type="PROSITE" id="PS51278">
    <property type="entry name" value="GATASE_TYPE_2"/>
    <property type="match status" value="1"/>
</dbReference>
<evidence type="ECO:0000256" key="1">
    <source>
        <dbReference type="ARBA" id="ARBA00022962"/>
    </source>
</evidence>
<evidence type="ECO:0000259" key="2">
    <source>
        <dbReference type="PROSITE" id="PS51278"/>
    </source>
</evidence>
<accession>A0A7G9S4J1</accession>
<dbReference type="AlphaFoldDB" id="A0A7G9S4J1"/>
<evidence type="ECO:0000313" key="4">
    <source>
        <dbReference type="Proteomes" id="UP000515934"/>
    </source>
</evidence>
<dbReference type="SUPFAM" id="SSF56235">
    <property type="entry name" value="N-terminal nucleophile aminohydrolases (Ntn hydrolases)"/>
    <property type="match status" value="1"/>
</dbReference>
<reference evidence="3 4" key="1">
    <citation type="submission" date="2020-08" db="EMBL/GenBank/DDBJ databases">
        <title>Genome sequence of Leucobacter denitrificans KACC 14055T.</title>
        <authorList>
            <person name="Hyun D.-W."/>
            <person name="Bae J.-W."/>
        </authorList>
    </citation>
    <scope>NUCLEOTIDE SEQUENCE [LARGE SCALE GENOMIC DNA]</scope>
    <source>
        <strain evidence="3 4">KACC 14055</strain>
    </source>
</reference>
<dbReference type="PANTHER" id="PTHR43187:SF1">
    <property type="entry name" value="GLUTAMINE AMIDOTRANSFERASE DUG3-RELATED"/>
    <property type="match status" value="1"/>
</dbReference>
<dbReference type="EMBL" id="CP060716">
    <property type="protein sequence ID" value="QNN62766.1"/>
    <property type="molecule type" value="Genomic_DNA"/>
</dbReference>
<dbReference type="Proteomes" id="UP000515934">
    <property type="component" value="Chromosome"/>
</dbReference>
<keyword evidence="4" id="KW-1185">Reference proteome</keyword>
<gene>
    <name evidence="3" type="ORF">H9L06_11205</name>
</gene>
<dbReference type="KEGG" id="ldn:H9L06_11205"/>
<keyword evidence="3" id="KW-0808">Transferase</keyword>
<name>A0A7G9S4J1_9MICO</name>
<evidence type="ECO:0000313" key="3">
    <source>
        <dbReference type="EMBL" id="QNN62766.1"/>
    </source>
</evidence>
<dbReference type="InterPro" id="IPR052373">
    <property type="entry name" value="Gamma-glu_amide_hydrolase"/>
</dbReference>
<dbReference type="CDD" id="cd01908">
    <property type="entry name" value="YafJ"/>
    <property type="match status" value="1"/>
</dbReference>
<dbReference type="Pfam" id="PF13230">
    <property type="entry name" value="GATase_4"/>
    <property type="match status" value="1"/>
</dbReference>
<dbReference type="InterPro" id="IPR026869">
    <property type="entry name" value="EgtC-like"/>
</dbReference>
<dbReference type="Gene3D" id="3.60.20.10">
    <property type="entry name" value="Glutamine Phosphoribosylpyrophosphate, subunit 1, domain 1"/>
    <property type="match status" value="1"/>
</dbReference>
<proteinExistence type="predicted"/>
<organism evidence="3 4">
    <name type="scientific">Leucobacter denitrificans</name>
    <dbReference type="NCBI Taxonomy" id="683042"/>
    <lineage>
        <taxon>Bacteria</taxon>
        <taxon>Bacillati</taxon>
        <taxon>Actinomycetota</taxon>
        <taxon>Actinomycetes</taxon>
        <taxon>Micrococcales</taxon>
        <taxon>Microbacteriaceae</taxon>
        <taxon>Leucobacter</taxon>
    </lineage>
</organism>